<name>A0A5M9H6B4_9SPHI</name>
<proteinExistence type="inferred from homology"/>
<dbReference type="CDD" id="cd00413">
    <property type="entry name" value="Glyco_hydrolase_16"/>
    <property type="match status" value="1"/>
</dbReference>
<reference evidence="4 5" key="1">
    <citation type="submission" date="2019-09" db="EMBL/GenBank/DDBJ databases">
        <title>Pararcticibacter amylolyticus gen. nov., sp. nov., isolated from a rottenly hemp rope, and reclassification of Pedobacter tournemirensis as Pararcticibacter tournemirensis comb. nov.</title>
        <authorList>
            <person name="Cai Y."/>
        </authorList>
    </citation>
    <scope>NUCLEOTIDE SEQUENCE [LARGE SCALE GENOMIC DNA]</scope>
    <source>
        <strain evidence="4 5">TF5-37.2-LB10</strain>
    </source>
</reference>
<dbReference type="PROSITE" id="PS51762">
    <property type="entry name" value="GH16_2"/>
    <property type="match status" value="1"/>
</dbReference>
<protein>
    <submittedName>
        <fullName evidence="4">Glycoside hydrolase family 16 protein</fullName>
    </submittedName>
</protein>
<dbReference type="InterPro" id="IPR000757">
    <property type="entry name" value="Beta-glucanase-like"/>
</dbReference>
<dbReference type="EMBL" id="VWNE01000017">
    <property type="protein sequence ID" value="KAA8482472.1"/>
    <property type="molecule type" value="Genomic_DNA"/>
</dbReference>
<keyword evidence="5" id="KW-1185">Reference proteome</keyword>
<feature type="domain" description="GH16" evidence="3">
    <location>
        <begin position="70"/>
        <end position="286"/>
    </location>
</feature>
<keyword evidence="2" id="KW-1133">Transmembrane helix</keyword>
<dbReference type="PANTHER" id="PTHR10963:SF55">
    <property type="entry name" value="GLYCOSIDE HYDROLASE FAMILY 16 PROTEIN"/>
    <property type="match status" value="1"/>
</dbReference>
<dbReference type="InterPro" id="IPR050546">
    <property type="entry name" value="Glycosyl_Hydrlase_16"/>
</dbReference>
<comment type="caution">
    <text evidence="4">The sequence shown here is derived from an EMBL/GenBank/DDBJ whole genome shotgun (WGS) entry which is preliminary data.</text>
</comment>
<evidence type="ECO:0000256" key="2">
    <source>
        <dbReference type="SAM" id="Phobius"/>
    </source>
</evidence>
<dbReference type="InterPro" id="IPR013320">
    <property type="entry name" value="ConA-like_dom_sf"/>
</dbReference>
<dbReference type="Gene3D" id="2.60.120.200">
    <property type="match status" value="1"/>
</dbReference>
<dbReference type="Pfam" id="PF00722">
    <property type="entry name" value="Glyco_hydro_16"/>
    <property type="match status" value="1"/>
</dbReference>
<dbReference type="GO" id="GO:0004553">
    <property type="term" value="F:hydrolase activity, hydrolyzing O-glycosyl compounds"/>
    <property type="evidence" value="ECO:0007669"/>
    <property type="project" value="InterPro"/>
</dbReference>
<dbReference type="RefSeq" id="WP_141815727.1">
    <property type="nucleotide sequence ID" value="NZ_VFPL01000001.1"/>
</dbReference>
<keyword evidence="2" id="KW-0812">Transmembrane</keyword>
<feature type="transmembrane region" description="Helical" evidence="2">
    <location>
        <begin position="17"/>
        <end position="35"/>
    </location>
</feature>
<evidence type="ECO:0000256" key="1">
    <source>
        <dbReference type="ARBA" id="ARBA00006865"/>
    </source>
</evidence>
<dbReference type="SUPFAM" id="SSF49899">
    <property type="entry name" value="Concanavalin A-like lectins/glucanases"/>
    <property type="match status" value="1"/>
</dbReference>
<gene>
    <name evidence="4" type="ORF">F1649_12245</name>
</gene>
<dbReference type="GO" id="GO:0005975">
    <property type="term" value="P:carbohydrate metabolic process"/>
    <property type="evidence" value="ECO:0007669"/>
    <property type="project" value="InterPro"/>
</dbReference>
<accession>A0A5M9H6B4</accession>
<evidence type="ECO:0000313" key="4">
    <source>
        <dbReference type="EMBL" id="KAA8482472.1"/>
    </source>
</evidence>
<evidence type="ECO:0000313" key="5">
    <source>
        <dbReference type="Proteomes" id="UP000322918"/>
    </source>
</evidence>
<keyword evidence="2" id="KW-0472">Membrane</keyword>
<dbReference type="AlphaFoldDB" id="A0A5M9H6B4"/>
<sequence length="286" mass="32543">MCRLSTNHEVNSMNNKFFISKILISGSLIIMFSFCKKGSGADPEDKKEEQKESSGTPEYVIKDYKMVWNDEFNGTTLDLTKWNYRQDGVVRKLGTVNKETISLDGKGNVLITVFRDNKGIYNIGQISTEGLYATRYGYFECRVKLQKSLGPHTAFWLQSPTYGRTAGNPDKDGVEIDIFEYHRSAPTKVYFNTHWDGHGDYHKNYGNNITLPAIVDGYHTFGLEWNENEYTFYVDGKKGWSSNQAISRTDQFIILSAELTGWGGDPALGTFPDAVAFDYVRVYKKK</sequence>
<organism evidence="4 5">
    <name type="scientific">Arcticibacter tournemirensis</name>
    <dbReference type="NCBI Taxonomy" id="699437"/>
    <lineage>
        <taxon>Bacteria</taxon>
        <taxon>Pseudomonadati</taxon>
        <taxon>Bacteroidota</taxon>
        <taxon>Sphingobacteriia</taxon>
        <taxon>Sphingobacteriales</taxon>
        <taxon>Sphingobacteriaceae</taxon>
        <taxon>Arcticibacter</taxon>
    </lineage>
</organism>
<keyword evidence="4" id="KW-0378">Hydrolase</keyword>
<comment type="similarity">
    <text evidence="1">Belongs to the glycosyl hydrolase 16 family.</text>
</comment>
<dbReference type="Proteomes" id="UP000322918">
    <property type="component" value="Unassembled WGS sequence"/>
</dbReference>
<dbReference type="PANTHER" id="PTHR10963">
    <property type="entry name" value="GLYCOSYL HYDROLASE-RELATED"/>
    <property type="match status" value="1"/>
</dbReference>
<dbReference type="OrthoDB" id="1421570at2"/>
<evidence type="ECO:0000259" key="3">
    <source>
        <dbReference type="PROSITE" id="PS51762"/>
    </source>
</evidence>